<dbReference type="EMBL" id="MEWG01000025">
    <property type="protein sequence ID" value="OGC77183.1"/>
    <property type="molecule type" value="Genomic_DNA"/>
</dbReference>
<reference evidence="1 2" key="1">
    <citation type="journal article" date="2016" name="Nat. Commun.">
        <title>Thousands of microbial genomes shed light on interconnected biogeochemical processes in an aquifer system.</title>
        <authorList>
            <person name="Anantharaman K."/>
            <person name="Brown C.T."/>
            <person name="Hug L.A."/>
            <person name="Sharon I."/>
            <person name="Castelle C.J."/>
            <person name="Probst A.J."/>
            <person name="Thomas B.C."/>
            <person name="Singh A."/>
            <person name="Wilkins M.J."/>
            <person name="Karaoz U."/>
            <person name="Brodie E.L."/>
            <person name="Williams K.H."/>
            <person name="Hubbard S.S."/>
            <person name="Banfield J.F."/>
        </authorList>
    </citation>
    <scope>NUCLEOTIDE SEQUENCE [LARGE SCALE GENOMIC DNA]</scope>
</reference>
<accession>A0A1F4X7V9</accession>
<dbReference type="Proteomes" id="UP000176815">
    <property type="component" value="Unassembled WGS sequence"/>
</dbReference>
<protein>
    <submittedName>
        <fullName evidence="1">Uncharacterized protein</fullName>
    </submittedName>
</protein>
<dbReference type="AlphaFoldDB" id="A0A1F4X7V9"/>
<proteinExistence type="predicted"/>
<organism evidence="1 2">
    <name type="scientific">candidate division WWE3 bacterium RIFOXYD1_FULL_39_9</name>
    <dbReference type="NCBI Taxonomy" id="1802649"/>
    <lineage>
        <taxon>Bacteria</taxon>
        <taxon>Katanobacteria</taxon>
    </lineage>
</organism>
<name>A0A1F4X7V9_UNCKA</name>
<comment type="caution">
    <text evidence="1">The sequence shown here is derived from an EMBL/GenBank/DDBJ whole genome shotgun (WGS) entry which is preliminary data.</text>
</comment>
<sequence length="65" mass="7792">MESIPNGSGHAFILHVFDDLNCKIDPESEDWSPGFLLIKYLTHGRNKKRWNFMKEMEWNEYITNF</sequence>
<gene>
    <name evidence="1" type="ORF">A2619_01100</name>
</gene>
<evidence type="ECO:0000313" key="1">
    <source>
        <dbReference type="EMBL" id="OGC77183.1"/>
    </source>
</evidence>
<evidence type="ECO:0000313" key="2">
    <source>
        <dbReference type="Proteomes" id="UP000176815"/>
    </source>
</evidence>